<dbReference type="OrthoDB" id="2242576at2"/>
<proteinExistence type="predicted"/>
<gene>
    <name evidence="1" type="ordered locus">SMU_205c</name>
</gene>
<keyword evidence="2" id="KW-1185">Reference proteome</keyword>
<evidence type="ECO:0000313" key="2">
    <source>
        <dbReference type="Proteomes" id="UP000002512"/>
    </source>
</evidence>
<protein>
    <recommendedName>
        <fullName evidence="3">Bacteriocin immunity protein</fullName>
    </recommendedName>
</protein>
<evidence type="ECO:0008006" key="3">
    <source>
        <dbReference type="Google" id="ProtNLM"/>
    </source>
</evidence>
<dbReference type="EMBL" id="AE014133">
    <property type="protein sequence ID" value="AAN57977.1"/>
    <property type="molecule type" value="Genomic_DNA"/>
</dbReference>
<dbReference type="STRING" id="210007.SMU_205c"/>
<dbReference type="AlphaFoldDB" id="Q8DW70"/>
<organism evidence="1 2">
    <name type="scientific">Streptococcus mutans serotype c (strain ATCC 700610 / UA159)</name>
    <dbReference type="NCBI Taxonomy" id="210007"/>
    <lineage>
        <taxon>Bacteria</taxon>
        <taxon>Bacillati</taxon>
        <taxon>Bacillota</taxon>
        <taxon>Bacilli</taxon>
        <taxon>Lactobacillales</taxon>
        <taxon>Streptococcaceae</taxon>
        <taxon>Streptococcus</taxon>
    </lineage>
</organism>
<dbReference type="PATRIC" id="fig|210007.7.peg.177"/>
<dbReference type="RefSeq" id="WP_002268352.1">
    <property type="nucleotide sequence ID" value="NC_004350.2"/>
</dbReference>
<dbReference type="KEGG" id="smu:SMU_205c"/>
<reference evidence="1 2" key="1">
    <citation type="journal article" date="2002" name="Proc. Natl. Acad. Sci. U.S.A.">
        <title>Genome sequence of Streptococcus mutans UA159, a cariogenic dental pathogen.</title>
        <authorList>
            <person name="Ajdic D."/>
            <person name="McShan W.M."/>
            <person name="McLaughlin R.E."/>
            <person name="Savic G."/>
            <person name="Chang J."/>
            <person name="Carson M.B."/>
            <person name="Primeaux C."/>
            <person name="Tian R."/>
            <person name="Kenton S."/>
            <person name="Jia H."/>
            <person name="Lin S."/>
            <person name="Qian Y."/>
            <person name="Li S."/>
            <person name="Zhu H."/>
            <person name="Najar F."/>
            <person name="Lai H."/>
            <person name="White J."/>
            <person name="Roe B.A."/>
            <person name="Ferretti J.J."/>
        </authorList>
    </citation>
    <scope>NUCLEOTIDE SEQUENCE [LARGE SCALE GENOMIC DNA]</scope>
    <source>
        <strain evidence="2">ATCC 700610 / UA159</strain>
    </source>
</reference>
<name>Q8DW70_STRMU</name>
<evidence type="ECO:0000313" key="1">
    <source>
        <dbReference type="EMBL" id="AAN57977.1"/>
    </source>
</evidence>
<dbReference type="Proteomes" id="UP000002512">
    <property type="component" value="Chromosome"/>
</dbReference>
<dbReference type="HOGENOM" id="CLU_185192_0_0_9"/>
<accession>Q8DW70</accession>
<sequence>MPQSKNEQDKKVLSVVQELSQLLIGYKYDEAWGKAGELSGLLKNTESLTLPSYMLDMLKQHLKSYYYQQEQVNKSHKAQLAIGHKLEDFQ</sequence>